<gene>
    <name evidence="2" type="ORF">L227DRAFT_395260</name>
</gene>
<evidence type="ECO:0000313" key="3">
    <source>
        <dbReference type="Proteomes" id="UP000313359"/>
    </source>
</evidence>
<evidence type="ECO:0000313" key="2">
    <source>
        <dbReference type="EMBL" id="RPD53560.1"/>
    </source>
</evidence>
<accession>A0A5C2RQV5</accession>
<sequence>MPRRMFARCSWCVTRDTDSSRPSPPISALTPRISQSTPACVSHRPTAMTALPAPASTRGAWDLRQDMVWTGAQSTHLHYSIRIPTPK</sequence>
<organism evidence="2 3">
    <name type="scientific">Lentinus tigrinus ALCF2SS1-6</name>
    <dbReference type="NCBI Taxonomy" id="1328759"/>
    <lineage>
        <taxon>Eukaryota</taxon>
        <taxon>Fungi</taxon>
        <taxon>Dikarya</taxon>
        <taxon>Basidiomycota</taxon>
        <taxon>Agaricomycotina</taxon>
        <taxon>Agaricomycetes</taxon>
        <taxon>Polyporales</taxon>
        <taxon>Polyporaceae</taxon>
        <taxon>Lentinus</taxon>
    </lineage>
</organism>
<protein>
    <submittedName>
        <fullName evidence="2">Uncharacterized protein</fullName>
    </submittedName>
</protein>
<keyword evidence="3" id="KW-1185">Reference proteome</keyword>
<dbReference type="Proteomes" id="UP000313359">
    <property type="component" value="Unassembled WGS sequence"/>
</dbReference>
<evidence type="ECO:0000256" key="1">
    <source>
        <dbReference type="SAM" id="MobiDB-lite"/>
    </source>
</evidence>
<feature type="region of interest" description="Disordered" evidence="1">
    <location>
        <begin position="17"/>
        <end position="45"/>
    </location>
</feature>
<reference evidence="2" key="1">
    <citation type="journal article" date="2018" name="Genome Biol. Evol.">
        <title>Genomics and development of Lentinus tigrinus, a white-rot wood-decaying mushroom with dimorphic fruiting bodies.</title>
        <authorList>
            <person name="Wu B."/>
            <person name="Xu Z."/>
            <person name="Knudson A."/>
            <person name="Carlson A."/>
            <person name="Chen N."/>
            <person name="Kovaka S."/>
            <person name="LaButti K."/>
            <person name="Lipzen A."/>
            <person name="Pennachio C."/>
            <person name="Riley R."/>
            <person name="Schakwitz W."/>
            <person name="Umezawa K."/>
            <person name="Ohm R.A."/>
            <person name="Grigoriev I.V."/>
            <person name="Nagy L.G."/>
            <person name="Gibbons J."/>
            <person name="Hibbett D."/>
        </authorList>
    </citation>
    <scope>NUCLEOTIDE SEQUENCE [LARGE SCALE GENOMIC DNA]</scope>
    <source>
        <strain evidence="2">ALCF2SS1-6</strain>
    </source>
</reference>
<name>A0A5C2RQV5_9APHY</name>
<proteinExistence type="predicted"/>
<dbReference type="EMBL" id="ML122319">
    <property type="protein sequence ID" value="RPD53560.1"/>
    <property type="molecule type" value="Genomic_DNA"/>
</dbReference>
<dbReference type="AlphaFoldDB" id="A0A5C2RQV5"/>